<comment type="caution">
    <text evidence="1">The sequence shown here is derived from an EMBL/GenBank/DDBJ whole genome shotgun (WGS) entry which is preliminary data.</text>
</comment>
<name>A0A1T1H5F9_OCELI</name>
<evidence type="ECO:0000313" key="2">
    <source>
        <dbReference type="Proteomes" id="UP000190064"/>
    </source>
</evidence>
<evidence type="ECO:0000313" key="1">
    <source>
        <dbReference type="EMBL" id="OOV85073.1"/>
    </source>
</evidence>
<keyword evidence="2" id="KW-1185">Reference proteome</keyword>
<proteinExistence type="predicted"/>
<reference evidence="1" key="1">
    <citation type="submission" date="2017-02" db="EMBL/GenBank/DDBJ databases">
        <title>Draft Genome Sequence of the Salt Water Bacterium Oceanospirillum linum ATCC 11336.</title>
        <authorList>
            <person name="Trachtenberg A.M."/>
            <person name="Carney J.G."/>
            <person name="Linnane J.D."/>
            <person name="Rheaume B.A."/>
            <person name="Pitts N.L."/>
            <person name="Mykles D.L."/>
            <person name="Maclea K.S."/>
        </authorList>
    </citation>
    <scope>NUCLEOTIDE SEQUENCE [LARGE SCALE GENOMIC DNA]</scope>
    <source>
        <strain evidence="1">ATCC 11336</strain>
    </source>
</reference>
<sequence length="82" mass="9430">LYDLVFWLLTESLHVHRGAQAVLPLLSATAGVKRHAVLRPIKVRRVDLDIWLADVVRRRQIDRPDLVEANDLRRTEPSGLDQ</sequence>
<dbReference type="Proteomes" id="UP000190064">
    <property type="component" value="Unassembled WGS sequence"/>
</dbReference>
<organism evidence="1 2">
    <name type="scientific">Oceanospirillum linum</name>
    <dbReference type="NCBI Taxonomy" id="966"/>
    <lineage>
        <taxon>Bacteria</taxon>
        <taxon>Pseudomonadati</taxon>
        <taxon>Pseudomonadota</taxon>
        <taxon>Gammaproteobacteria</taxon>
        <taxon>Oceanospirillales</taxon>
        <taxon>Oceanospirillaceae</taxon>
        <taxon>Oceanospirillum</taxon>
    </lineage>
</organism>
<protein>
    <submittedName>
        <fullName evidence="1">Uncharacterized protein</fullName>
    </submittedName>
</protein>
<accession>A0A1T1H5F9</accession>
<gene>
    <name evidence="1" type="ORF">BTA35_0216975</name>
</gene>
<dbReference type="AlphaFoldDB" id="A0A1T1H5F9"/>
<feature type="non-terminal residue" evidence="1">
    <location>
        <position position="1"/>
    </location>
</feature>
<dbReference type="EMBL" id="MTSD02000126">
    <property type="protein sequence ID" value="OOV85073.1"/>
    <property type="molecule type" value="Genomic_DNA"/>
</dbReference>